<dbReference type="Pfam" id="PF17982">
    <property type="entry name" value="C5HCH"/>
    <property type="match status" value="1"/>
</dbReference>
<dbReference type="Gene3D" id="2.170.270.10">
    <property type="entry name" value="SET domain"/>
    <property type="match status" value="1"/>
</dbReference>
<gene>
    <name evidence="16" type="primary">Whsc1</name>
    <name evidence="16" type="ORF">g.104861</name>
</gene>
<dbReference type="SUPFAM" id="SSF82199">
    <property type="entry name" value="SET domain"/>
    <property type="match status" value="1"/>
</dbReference>
<dbReference type="Gene3D" id="2.30.30.140">
    <property type="match status" value="1"/>
</dbReference>
<sequence length="887" mass="100203">MHQTFIFFWWWPAEIVFPNQVPDIVNSIPHSVGQFAVRFFGTYDYYWVNRGRVFNFHEGDDENILTKSKMKVIDQVFQDSIVEAAQAHNAYILEKEKNDAIVAKSFTKPPKFTRIKFNKPIGNVKNMEFDITPMTPCECDPTKPNPCGPGSDCINRMLMFECGPKVCPAGNKCNNQRFEKTLYPAMVPFLTKGRGWGLKTLEDIKEGSFVIEYVGDVIDEEEFQRRCLEMHQRNEQNYYFLTIDNSRTIDAGPKGNLSRFMNHSCEPNCVTQKWTVNGDTRIGLFALHDIPTGTELVFDYRLQSCSGVEKKPCQCGAARCSKFIGVKVEEEKKKVISINDVEKCKVSSKNKRKPLKLKDNVSDSDKSKLINNDQNNSTIENEVEASNTEKVDLSKKSKSKKSIGKPSTVLKKENSESSETSVVIKRKWKKSTRDSTNMTKDNITVDDSTESEGNVNSKRKLRNGLSTLSSRKLLIKDDPSDNDNSIVMKKKRQLDSIKKKNVTQPDALILPSPILTKLSSATTLCTSEENAIDIKSDKSTKTQEKSRNNLTRLAKSRHLFLSKNDMSKETKKQPVLSSKKINKEKKNLSKITKVIKNSKKILSGKTVVMKKTKINQDFLQSKSYFKNNSCLICGKGHTELACKNKKCPRVFHLSCINKTRIVKSGFICPSHFCSLCNKRKVVAKCKFCVESFCTMHVKGNIFKDPLGNGMLCTTHHPNKTFMLNVSNPVTIDPNASSKVNIMNNNEDPIGFVDHGYNIAISEDSEDSLNINIDKMNKEEYTEAQVVKDECDREYIHIGGFNVCNMSDLVSDQGESYIAPPDTDGNLFKPSLANVVIDIESASAYYQPMDNLQLVSIATDNKDSHDYANVNFITEANQTKNKWLAAEP</sequence>
<dbReference type="AlphaFoldDB" id="A0A2S2NUQ4"/>
<dbReference type="PANTHER" id="PTHR22884">
    <property type="entry name" value="SET DOMAIN PROTEINS"/>
    <property type="match status" value="1"/>
</dbReference>
<dbReference type="GO" id="GO:0005634">
    <property type="term" value="C:nucleus"/>
    <property type="evidence" value="ECO:0007669"/>
    <property type="project" value="UniProtKB-SubCell"/>
</dbReference>
<dbReference type="Pfam" id="PF00855">
    <property type="entry name" value="PWWP"/>
    <property type="match status" value="1"/>
</dbReference>
<dbReference type="GO" id="GO:0140938">
    <property type="term" value="F:histone H3 methyltransferase activity"/>
    <property type="evidence" value="ECO:0007669"/>
    <property type="project" value="UniProtKB-ARBA"/>
</dbReference>
<dbReference type="SUPFAM" id="SSF57903">
    <property type="entry name" value="FYVE/PHD zinc finger"/>
    <property type="match status" value="1"/>
</dbReference>
<dbReference type="GO" id="GO:0016279">
    <property type="term" value="F:protein-lysine N-methyltransferase activity"/>
    <property type="evidence" value="ECO:0007669"/>
    <property type="project" value="UniProtKB-ARBA"/>
</dbReference>
<dbReference type="InterPro" id="IPR050777">
    <property type="entry name" value="SET2_Histone-Lys_MeTrsfase"/>
</dbReference>
<evidence type="ECO:0000259" key="14">
    <source>
        <dbReference type="PROSITE" id="PS50868"/>
    </source>
</evidence>
<evidence type="ECO:0000256" key="7">
    <source>
        <dbReference type="ARBA" id="ARBA00022723"/>
    </source>
</evidence>
<evidence type="ECO:0000256" key="9">
    <source>
        <dbReference type="ARBA" id="ARBA00022833"/>
    </source>
</evidence>
<feature type="domain" description="SET" evidence="12">
    <location>
        <begin position="180"/>
        <end position="301"/>
    </location>
</feature>
<dbReference type="CDD" id="cd05838">
    <property type="entry name" value="PWWP_NSD_rpt2"/>
    <property type="match status" value="1"/>
</dbReference>
<dbReference type="InterPro" id="IPR000313">
    <property type="entry name" value="PWWP_dom"/>
</dbReference>
<feature type="compositionally biased region" description="Polar residues" evidence="11">
    <location>
        <begin position="369"/>
        <end position="386"/>
    </location>
</feature>
<dbReference type="PROSITE" id="PS50868">
    <property type="entry name" value="POST_SET"/>
    <property type="match status" value="1"/>
</dbReference>
<dbReference type="Pfam" id="PF17907">
    <property type="entry name" value="AWS"/>
    <property type="match status" value="1"/>
</dbReference>
<keyword evidence="4 16" id="KW-0489">Methyltransferase</keyword>
<evidence type="ECO:0000313" key="16">
    <source>
        <dbReference type="EMBL" id="MBY20920.1"/>
    </source>
</evidence>
<dbReference type="Gene3D" id="3.30.40.10">
    <property type="entry name" value="Zinc/RING finger domain, C3HC4 (zinc finger)"/>
    <property type="match status" value="1"/>
</dbReference>
<evidence type="ECO:0000256" key="10">
    <source>
        <dbReference type="ARBA" id="ARBA00023242"/>
    </source>
</evidence>
<keyword evidence="8" id="KW-0863">Zinc-finger</keyword>
<feature type="region of interest" description="Disordered" evidence="11">
    <location>
        <begin position="352"/>
        <end position="463"/>
    </location>
</feature>
<dbReference type="PROSITE" id="PS51215">
    <property type="entry name" value="AWS"/>
    <property type="match status" value="1"/>
</dbReference>
<keyword evidence="9" id="KW-0862">Zinc</keyword>
<accession>A0A2S2NUQ4</accession>
<comment type="subcellular location">
    <subcellularLocation>
        <location evidence="2">Chromosome</location>
    </subcellularLocation>
    <subcellularLocation>
        <location evidence="1">Nucleus</location>
    </subcellularLocation>
</comment>
<dbReference type="EMBL" id="GGMR01008301">
    <property type="protein sequence ID" value="MBY20920.1"/>
    <property type="molecule type" value="Transcribed_RNA"/>
</dbReference>
<dbReference type="GO" id="GO:0005694">
    <property type="term" value="C:chromosome"/>
    <property type="evidence" value="ECO:0007669"/>
    <property type="project" value="UniProtKB-SubCell"/>
</dbReference>
<dbReference type="Pfam" id="PF00856">
    <property type="entry name" value="SET"/>
    <property type="match status" value="1"/>
</dbReference>
<evidence type="ECO:0000256" key="11">
    <source>
        <dbReference type="SAM" id="MobiDB-lite"/>
    </source>
</evidence>
<name>A0A2S2NUQ4_SCHGA</name>
<evidence type="ECO:0000259" key="15">
    <source>
        <dbReference type="PROSITE" id="PS51215"/>
    </source>
</evidence>
<evidence type="ECO:0000256" key="2">
    <source>
        <dbReference type="ARBA" id="ARBA00004286"/>
    </source>
</evidence>
<dbReference type="InterPro" id="IPR006560">
    <property type="entry name" value="AWS_dom"/>
</dbReference>
<proteinExistence type="predicted"/>
<keyword evidence="7" id="KW-0479">Metal-binding</keyword>
<dbReference type="InterPro" id="IPR001965">
    <property type="entry name" value="Znf_PHD"/>
</dbReference>
<dbReference type="InterPro" id="IPR001214">
    <property type="entry name" value="SET_dom"/>
</dbReference>
<feature type="compositionally biased region" description="Polar residues" evidence="11">
    <location>
        <begin position="434"/>
        <end position="456"/>
    </location>
</feature>
<keyword evidence="3" id="KW-0158">Chromosome</keyword>
<dbReference type="GO" id="GO:0032259">
    <property type="term" value="P:methylation"/>
    <property type="evidence" value="ECO:0007669"/>
    <property type="project" value="UniProtKB-KW"/>
</dbReference>
<organism evidence="16">
    <name type="scientific">Schizaphis graminum</name>
    <name type="common">Green bug aphid</name>
    <dbReference type="NCBI Taxonomy" id="13262"/>
    <lineage>
        <taxon>Eukaryota</taxon>
        <taxon>Metazoa</taxon>
        <taxon>Ecdysozoa</taxon>
        <taxon>Arthropoda</taxon>
        <taxon>Hexapoda</taxon>
        <taxon>Insecta</taxon>
        <taxon>Pterygota</taxon>
        <taxon>Neoptera</taxon>
        <taxon>Paraneoptera</taxon>
        <taxon>Hemiptera</taxon>
        <taxon>Sternorrhyncha</taxon>
        <taxon>Aphidomorpha</taxon>
        <taxon>Aphidoidea</taxon>
        <taxon>Aphididae</taxon>
        <taxon>Aphidini</taxon>
        <taxon>Schizaphis</taxon>
    </lineage>
</organism>
<feature type="domain" description="Post-SET" evidence="14">
    <location>
        <begin position="309"/>
        <end position="325"/>
    </location>
</feature>
<feature type="domain" description="AWS" evidence="15">
    <location>
        <begin position="132"/>
        <end position="182"/>
    </location>
</feature>
<reference evidence="16" key="1">
    <citation type="submission" date="2018-04" db="EMBL/GenBank/DDBJ databases">
        <title>Transcriptome of Schizaphis graminum biotype I.</title>
        <authorList>
            <person name="Scully E.D."/>
            <person name="Geib S.M."/>
            <person name="Palmer N.A."/>
            <person name="Koch K."/>
            <person name="Bradshaw J."/>
            <person name="Heng-Moss T."/>
            <person name="Sarath G."/>
        </authorList>
    </citation>
    <scope>NUCLEOTIDE SEQUENCE</scope>
</reference>
<dbReference type="PROSITE" id="PS50812">
    <property type="entry name" value="PWWP"/>
    <property type="match status" value="1"/>
</dbReference>
<dbReference type="PROSITE" id="PS50280">
    <property type="entry name" value="SET"/>
    <property type="match status" value="1"/>
</dbReference>
<keyword evidence="6" id="KW-0949">S-adenosyl-L-methionine</keyword>
<evidence type="ECO:0000256" key="1">
    <source>
        <dbReference type="ARBA" id="ARBA00004123"/>
    </source>
</evidence>
<feature type="domain" description="PWWP" evidence="13">
    <location>
        <begin position="8"/>
        <end position="59"/>
    </location>
</feature>
<evidence type="ECO:0000256" key="6">
    <source>
        <dbReference type="ARBA" id="ARBA00022691"/>
    </source>
</evidence>
<dbReference type="InterPro" id="IPR013083">
    <property type="entry name" value="Znf_RING/FYVE/PHD"/>
</dbReference>
<evidence type="ECO:0000259" key="13">
    <source>
        <dbReference type="PROSITE" id="PS50812"/>
    </source>
</evidence>
<dbReference type="InterPro" id="IPR003616">
    <property type="entry name" value="Post-SET_dom"/>
</dbReference>
<dbReference type="InterPro" id="IPR041306">
    <property type="entry name" value="C5HCH"/>
</dbReference>
<evidence type="ECO:0000256" key="3">
    <source>
        <dbReference type="ARBA" id="ARBA00022454"/>
    </source>
</evidence>
<evidence type="ECO:0000256" key="4">
    <source>
        <dbReference type="ARBA" id="ARBA00022603"/>
    </source>
</evidence>
<keyword evidence="5 16" id="KW-0808">Transferase</keyword>
<evidence type="ECO:0000259" key="12">
    <source>
        <dbReference type="PROSITE" id="PS50280"/>
    </source>
</evidence>
<feature type="compositionally biased region" description="Basic and acidic residues" evidence="11">
    <location>
        <begin position="356"/>
        <end position="368"/>
    </location>
</feature>
<dbReference type="SMART" id="SM00570">
    <property type="entry name" value="AWS"/>
    <property type="match status" value="1"/>
</dbReference>
<dbReference type="InterPro" id="IPR011011">
    <property type="entry name" value="Znf_FYVE_PHD"/>
</dbReference>
<keyword evidence="10" id="KW-0539">Nucleus</keyword>
<dbReference type="SUPFAM" id="SSF63748">
    <property type="entry name" value="Tudor/PWWP/MBT"/>
    <property type="match status" value="1"/>
</dbReference>
<dbReference type="InterPro" id="IPR046341">
    <property type="entry name" value="SET_dom_sf"/>
</dbReference>
<dbReference type="SMART" id="SM00508">
    <property type="entry name" value="PostSET"/>
    <property type="match status" value="1"/>
</dbReference>
<protein>
    <submittedName>
        <fullName evidence="16">Putative histone-lysine N-methyltransferase NSD2</fullName>
    </submittedName>
</protein>
<dbReference type="SMART" id="SM00317">
    <property type="entry name" value="SET"/>
    <property type="match status" value="1"/>
</dbReference>
<dbReference type="SMART" id="SM00249">
    <property type="entry name" value="PHD"/>
    <property type="match status" value="1"/>
</dbReference>
<evidence type="ECO:0000256" key="5">
    <source>
        <dbReference type="ARBA" id="ARBA00022679"/>
    </source>
</evidence>
<dbReference type="GO" id="GO:0008270">
    <property type="term" value="F:zinc ion binding"/>
    <property type="evidence" value="ECO:0007669"/>
    <property type="project" value="UniProtKB-KW"/>
</dbReference>
<evidence type="ECO:0000256" key="8">
    <source>
        <dbReference type="ARBA" id="ARBA00022771"/>
    </source>
</evidence>